<protein>
    <recommendedName>
        <fullName evidence="3">Glycosyltransferase involved in cell wall biogenesis</fullName>
    </recommendedName>
</protein>
<dbReference type="InterPro" id="IPR029044">
    <property type="entry name" value="Nucleotide-diphossugar_trans"/>
</dbReference>
<dbReference type="STRING" id="568872.GA0070624_2156"/>
<dbReference type="SUPFAM" id="SSF53448">
    <property type="entry name" value="Nucleotide-diphospho-sugar transferases"/>
    <property type="match status" value="1"/>
</dbReference>
<dbReference type="PANTHER" id="PTHR36529">
    <property type="entry name" value="SLL1095 PROTEIN"/>
    <property type="match status" value="1"/>
</dbReference>
<dbReference type="Proteomes" id="UP000199413">
    <property type="component" value="Unassembled WGS sequence"/>
</dbReference>
<evidence type="ECO:0008006" key="3">
    <source>
        <dbReference type="Google" id="ProtNLM"/>
    </source>
</evidence>
<evidence type="ECO:0000313" key="1">
    <source>
        <dbReference type="EMBL" id="SCL20903.1"/>
    </source>
</evidence>
<sequence length="251" mass="25320">MTVLLVMAKAPVPGRVKTRLCPPASPAQAAEVAAAALLDTLDAVGAVPGVVPVLALAGRLADAVRGAEIRAALAGWCLLPQRGKDLGDRLAAAHGDVGAAFPGRPVLQIGMDTPQLDAELLGAAVRTLAEADAVLGPAVDGGWWALGMRDPGAASVLREVPMSTRETGRLTRAALLDRGLAADSLPTLSDVDDWAAALAVATAAPDGRFRQAVGRIAAGLAEGLARRTGVGPDRTVVAGPARERIGLGGGR</sequence>
<keyword evidence="2" id="KW-1185">Reference proteome</keyword>
<organism evidence="1 2">
    <name type="scientific">Micromonospora rhizosphaerae</name>
    <dbReference type="NCBI Taxonomy" id="568872"/>
    <lineage>
        <taxon>Bacteria</taxon>
        <taxon>Bacillati</taxon>
        <taxon>Actinomycetota</taxon>
        <taxon>Actinomycetes</taxon>
        <taxon>Micromonosporales</taxon>
        <taxon>Micromonosporaceae</taxon>
        <taxon>Micromonospora</taxon>
    </lineage>
</organism>
<dbReference type="EMBL" id="FMHV01000002">
    <property type="protein sequence ID" value="SCL20903.1"/>
    <property type="molecule type" value="Genomic_DNA"/>
</dbReference>
<name>A0A1C6RUL4_9ACTN</name>
<accession>A0A1C6RUL4</accession>
<evidence type="ECO:0000313" key="2">
    <source>
        <dbReference type="Proteomes" id="UP000199413"/>
    </source>
</evidence>
<gene>
    <name evidence="1" type="ORF">GA0070624_2156</name>
</gene>
<dbReference type="PANTHER" id="PTHR36529:SF1">
    <property type="entry name" value="GLYCOSYLTRANSFERASE"/>
    <property type="match status" value="1"/>
</dbReference>
<reference evidence="2" key="1">
    <citation type="submission" date="2016-06" db="EMBL/GenBank/DDBJ databases">
        <authorList>
            <person name="Varghese N."/>
            <person name="Submissions Spin"/>
        </authorList>
    </citation>
    <scope>NUCLEOTIDE SEQUENCE [LARGE SCALE GENOMIC DNA]</scope>
    <source>
        <strain evidence="2">DSM 45431</strain>
    </source>
</reference>
<dbReference type="RefSeq" id="WP_091339673.1">
    <property type="nucleotide sequence ID" value="NZ_FMHV01000002.1"/>
</dbReference>
<dbReference type="InterPro" id="IPR018641">
    <property type="entry name" value="Trfase_1_rSAM/seldom-assoc"/>
</dbReference>
<dbReference type="OrthoDB" id="9798250at2"/>
<dbReference type="Gene3D" id="3.90.550.10">
    <property type="entry name" value="Spore Coat Polysaccharide Biosynthesis Protein SpsA, Chain A"/>
    <property type="match status" value="1"/>
</dbReference>
<proteinExistence type="predicted"/>
<dbReference type="AlphaFoldDB" id="A0A1C6RUL4"/>
<dbReference type="Pfam" id="PF09837">
    <property type="entry name" value="DUF2064"/>
    <property type="match status" value="1"/>
</dbReference>